<dbReference type="OrthoDB" id="2504919at2759"/>
<proteinExistence type="predicted"/>
<organism evidence="1 2">
    <name type="scientific">Microdochium bolleyi</name>
    <dbReference type="NCBI Taxonomy" id="196109"/>
    <lineage>
        <taxon>Eukaryota</taxon>
        <taxon>Fungi</taxon>
        <taxon>Dikarya</taxon>
        <taxon>Ascomycota</taxon>
        <taxon>Pezizomycotina</taxon>
        <taxon>Sordariomycetes</taxon>
        <taxon>Xylariomycetidae</taxon>
        <taxon>Xylariales</taxon>
        <taxon>Microdochiaceae</taxon>
        <taxon>Microdochium</taxon>
    </lineage>
</organism>
<dbReference type="PANTHER" id="PTHR24148">
    <property type="entry name" value="ANKYRIN REPEAT DOMAIN-CONTAINING PROTEIN 39 HOMOLOG-RELATED"/>
    <property type="match status" value="1"/>
</dbReference>
<gene>
    <name evidence="1" type="ORF">Micbo1qcDRAFT_169438</name>
</gene>
<dbReference type="PANTHER" id="PTHR24148:SF64">
    <property type="entry name" value="HETEROKARYON INCOMPATIBILITY DOMAIN-CONTAINING PROTEIN"/>
    <property type="match status" value="1"/>
</dbReference>
<protein>
    <submittedName>
        <fullName evidence="1">Uncharacterized protein</fullName>
    </submittedName>
</protein>
<evidence type="ECO:0000313" key="1">
    <source>
        <dbReference type="EMBL" id="KXJ85443.1"/>
    </source>
</evidence>
<accession>A0A136IKH3</accession>
<reference evidence="2" key="1">
    <citation type="submission" date="2016-02" db="EMBL/GenBank/DDBJ databases">
        <title>Draft genome sequence of Microdochium bolleyi, a fungal endophyte of beachgrass.</title>
        <authorList>
            <consortium name="DOE Joint Genome Institute"/>
            <person name="David A.S."/>
            <person name="May G."/>
            <person name="Haridas S."/>
            <person name="Lim J."/>
            <person name="Wang M."/>
            <person name="Labutti K."/>
            <person name="Lipzen A."/>
            <person name="Barry K."/>
            <person name="Grigoriev I.V."/>
        </authorList>
    </citation>
    <scope>NUCLEOTIDE SEQUENCE [LARGE SCALE GENOMIC DNA]</scope>
    <source>
        <strain evidence="2">J235TASD1</strain>
    </source>
</reference>
<dbReference type="Proteomes" id="UP000070501">
    <property type="component" value="Unassembled WGS sequence"/>
</dbReference>
<sequence length="332" mass="36161">MYGRALCNAHNLFLPSWVPNWNHLEEPWPRRLAGSATGWHADAGLPRAAELCASKDGHSLDLWALDAGTITSAQTFRLGICTALIPPFAAYLHGAPVESDSPTSLPPGRAIDTTRGKNVLRVLLHDMRLHVDSVTTEDSAVDPSSAYGRPHRDEAKSFFAFAFCALYAILRVQRNFDLANGGTDDTVASTRLGYPSRAEMRLHFANDDDGLGWTAEELHWLDNGGSRKGVGPQEEHNINMIMTRMEISMVEYQLITTDNGLIGWAPGAAAPGDRICIVPGCSVPVLFRELQDGSGRHLHLGPCFVPGLMDGEAARDRDVGLVEAAMERIRLG</sequence>
<evidence type="ECO:0000313" key="2">
    <source>
        <dbReference type="Proteomes" id="UP000070501"/>
    </source>
</evidence>
<dbReference type="EMBL" id="KQ964282">
    <property type="protein sequence ID" value="KXJ85443.1"/>
    <property type="molecule type" value="Genomic_DNA"/>
</dbReference>
<dbReference type="InterPro" id="IPR052895">
    <property type="entry name" value="HetReg/Transcr_Mod"/>
</dbReference>
<dbReference type="AlphaFoldDB" id="A0A136IKH3"/>
<dbReference type="InParanoid" id="A0A136IKH3"/>
<dbReference type="Pfam" id="PF26639">
    <property type="entry name" value="Het-6_barrel"/>
    <property type="match status" value="1"/>
</dbReference>
<dbReference type="STRING" id="196109.A0A136IKH3"/>
<keyword evidence="2" id="KW-1185">Reference proteome</keyword>
<name>A0A136IKH3_9PEZI</name>